<dbReference type="EMBL" id="ML145084">
    <property type="protein sequence ID" value="TBU66100.1"/>
    <property type="molecule type" value="Genomic_DNA"/>
</dbReference>
<name>A0A4Q9QFC4_9APHY</name>
<accession>A0A4Q9QFC4</accession>
<protein>
    <submittedName>
        <fullName evidence="1">Uncharacterized protein</fullName>
    </submittedName>
</protein>
<dbReference type="AlphaFoldDB" id="A0A4Q9QFC4"/>
<evidence type="ECO:0000313" key="1">
    <source>
        <dbReference type="EMBL" id="TBU66100.1"/>
    </source>
</evidence>
<dbReference type="Proteomes" id="UP000292082">
    <property type="component" value="Unassembled WGS sequence"/>
</dbReference>
<keyword evidence="2" id="KW-1185">Reference proteome</keyword>
<proteinExistence type="predicted"/>
<organism evidence="1 2">
    <name type="scientific">Dichomitus squalens</name>
    <dbReference type="NCBI Taxonomy" id="114155"/>
    <lineage>
        <taxon>Eukaryota</taxon>
        <taxon>Fungi</taxon>
        <taxon>Dikarya</taxon>
        <taxon>Basidiomycota</taxon>
        <taxon>Agaricomycotina</taxon>
        <taxon>Agaricomycetes</taxon>
        <taxon>Polyporales</taxon>
        <taxon>Polyporaceae</taxon>
        <taxon>Dichomitus</taxon>
    </lineage>
</organism>
<evidence type="ECO:0000313" key="2">
    <source>
        <dbReference type="Proteomes" id="UP000292082"/>
    </source>
</evidence>
<reference evidence="1 2" key="1">
    <citation type="submission" date="2019-01" db="EMBL/GenBank/DDBJ databases">
        <title>Draft genome sequences of three monokaryotic isolates of the white-rot basidiomycete fungus Dichomitus squalens.</title>
        <authorList>
            <consortium name="DOE Joint Genome Institute"/>
            <person name="Lopez S.C."/>
            <person name="Andreopoulos B."/>
            <person name="Pangilinan J."/>
            <person name="Lipzen A."/>
            <person name="Riley R."/>
            <person name="Ahrendt S."/>
            <person name="Ng V."/>
            <person name="Barry K."/>
            <person name="Daum C."/>
            <person name="Grigoriev I.V."/>
            <person name="Hilden K.S."/>
            <person name="Makela M.R."/>
            <person name="de Vries R.P."/>
        </authorList>
    </citation>
    <scope>NUCLEOTIDE SEQUENCE [LARGE SCALE GENOMIC DNA]</scope>
    <source>
        <strain evidence="1 2">CBS 464.89</strain>
    </source>
</reference>
<sequence>MLRIVSSSFLFAFGSLPIRSPCCRIRPLFSRACLHIANPSLTSVPRCIRPLLPAHASQACHTHHYILTAHTSTSIPQYPSIIATTCSLPSLPLSGSYPIPSQHQSSPPPSYTRPLRPRPRPFGFHASVARAWNQVSAHVCL</sequence>
<gene>
    <name evidence="1" type="ORF">BD310DRAFT_41757</name>
</gene>